<proteinExistence type="predicted"/>
<dbReference type="SUPFAM" id="SSF53474">
    <property type="entry name" value="alpha/beta-Hydrolases"/>
    <property type="match status" value="1"/>
</dbReference>
<reference evidence="3 4" key="1">
    <citation type="submission" date="2018-02" db="EMBL/GenBank/DDBJ databases">
        <title>novel marine gammaproteobacteria from coastal saline agro ecosystem.</title>
        <authorList>
            <person name="Krishnan R."/>
            <person name="Ramesh Kumar N."/>
        </authorList>
    </citation>
    <scope>NUCLEOTIDE SEQUENCE [LARGE SCALE GENOMIC DNA]</scope>
    <source>
        <strain evidence="3 4">228</strain>
    </source>
</reference>
<name>A0A2S5KKY1_9PROT</name>
<evidence type="ECO:0000313" key="3">
    <source>
        <dbReference type="EMBL" id="PPC75179.1"/>
    </source>
</evidence>
<dbReference type="InterPro" id="IPR050300">
    <property type="entry name" value="GDXG_lipolytic_enzyme"/>
</dbReference>
<comment type="caution">
    <text evidence="3">The sequence shown here is derived from an EMBL/GenBank/DDBJ whole genome shotgun (WGS) entry which is preliminary data.</text>
</comment>
<keyword evidence="1" id="KW-0378">Hydrolase</keyword>
<feature type="domain" description="Alpha/beta hydrolase fold-3" evidence="2">
    <location>
        <begin position="73"/>
        <end position="219"/>
    </location>
</feature>
<dbReference type="AlphaFoldDB" id="A0A2S5KKY1"/>
<dbReference type="EMBL" id="PRLP01000106">
    <property type="protein sequence ID" value="PPC75179.1"/>
    <property type="molecule type" value="Genomic_DNA"/>
</dbReference>
<sequence length="286" mass="31564">MSLYRTFRTEVEINAQYDPTIGLDRQAIMSRYAEQSAATLAALGQSRSVSYGPTRAEYLDIFPAAQPQAPVHVFLHGGYWRAGSSADYALVARQLVGHGITVVVVNYALCPVVALGEIVRQCRAALAWVYQQADSFGGDPERITVSGHSAGGHLSAMMLATDWAGDYGLPADLVKGIVAISGLFDLRPFPHSWLQPSLYLTSRDVDRYSPQFLPVLNRAPVRLRVGALESSEFHRQSKDYLTLLLERGIDADYLPLPEVDHFGVLDYFFAEGGQLVRDVLGLYNQR</sequence>
<dbReference type="GO" id="GO:0016787">
    <property type="term" value="F:hydrolase activity"/>
    <property type="evidence" value="ECO:0007669"/>
    <property type="project" value="UniProtKB-KW"/>
</dbReference>
<dbReference type="Gene3D" id="3.40.50.1820">
    <property type="entry name" value="alpha/beta hydrolase"/>
    <property type="match status" value="1"/>
</dbReference>
<evidence type="ECO:0000256" key="1">
    <source>
        <dbReference type="ARBA" id="ARBA00022801"/>
    </source>
</evidence>
<dbReference type="OrthoDB" id="9771666at2"/>
<dbReference type="Proteomes" id="UP000238196">
    <property type="component" value="Unassembled WGS sequence"/>
</dbReference>
<organism evidence="3 4">
    <name type="scientific">Proteobacteria bacterium 228</name>
    <dbReference type="NCBI Taxonomy" id="2083153"/>
    <lineage>
        <taxon>Bacteria</taxon>
        <taxon>Pseudomonadati</taxon>
        <taxon>Pseudomonadota</taxon>
    </lineage>
</organism>
<protein>
    <submittedName>
        <fullName evidence="3">Esterase</fullName>
    </submittedName>
</protein>
<evidence type="ECO:0000259" key="2">
    <source>
        <dbReference type="Pfam" id="PF07859"/>
    </source>
</evidence>
<dbReference type="PANTHER" id="PTHR48081:SF33">
    <property type="entry name" value="KYNURENINE FORMAMIDASE"/>
    <property type="match status" value="1"/>
</dbReference>
<dbReference type="PROSITE" id="PS00122">
    <property type="entry name" value="CARBOXYLESTERASE_B_1"/>
    <property type="match status" value="1"/>
</dbReference>
<accession>A0A2S5KKY1</accession>
<dbReference type="InterPro" id="IPR013094">
    <property type="entry name" value="AB_hydrolase_3"/>
</dbReference>
<dbReference type="Pfam" id="PF07859">
    <property type="entry name" value="Abhydrolase_3"/>
    <property type="match status" value="1"/>
</dbReference>
<gene>
    <name evidence="3" type="ORF">C4K68_21290</name>
</gene>
<dbReference type="InterPro" id="IPR019826">
    <property type="entry name" value="Carboxylesterase_B_AS"/>
</dbReference>
<dbReference type="InterPro" id="IPR029058">
    <property type="entry name" value="AB_hydrolase_fold"/>
</dbReference>
<dbReference type="PANTHER" id="PTHR48081">
    <property type="entry name" value="AB HYDROLASE SUPERFAMILY PROTEIN C4A8.06C"/>
    <property type="match status" value="1"/>
</dbReference>
<evidence type="ECO:0000313" key="4">
    <source>
        <dbReference type="Proteomes" id="UP000238196"/>
    </source>
</evidence>